<dbReference type="SMART" id="SM00142">
    <property type="entry name" value="PI3K_C2"/>
    <property type="match status" value="1"/>
</dbReference>
<feature type="domain" description="PI3K-RBD" evidence="12">
    <location>
        <begin position="484"/>
        <end position="578"/>
    </location>
</feature>
<feature type="compositionally biased region" description="Low complexity" evidence="8">
    <location>
        <begin position="28"/>
        <end position="39"/>
    </location>
</feature>
<dbReference type="SMART" id="SM00144">
    <property type="entry name" value="PI3K_rbd"/>
    <property type="match status" value="1"/>
</dbReference>
<dbReference type="GO" id="GO:0016303">
    <property type="term" value="F:1-phosphatidylinositol-3-kinase activity"/>
    <property type="evidence" value="ECO:0007669"/>
    <property type="project" value="UniProtKB-EC"/>
</dbReference>
<accession>A0A9D4N6H3</accession>
<evidence type="ECO:0000256" key="5">
    <source>
        <dbReference type="ARBA" id="ARBA00022840"/>
    </source>
</evidence>
<dbReference type="InterPro" id="IPR002420">
    <property type="entry name" value="PI3K-type_C2_dom"/>
</dbReference>
<evidence type="ECO:0000256" key="4">
    <source>
        <dbReference type="ARBA" id="ARBA00022777"/>
    </source>
</evidence>
<dbReference type="GO" id="GO:0035005">
    <property type="term" value="F:1-phosphatidylinositol-4-phosphate 3-kinase activity"/>
    <property type="evidence" value="ECO:0007669"/>
    <property type="project" value="TreeGrafter"/>
</dbReference>
<dbReference type="PROSITE" id="PS51545">
    <property type="entry name" value="PIK_HELICAL"/>
    <property type="match status" value="1"/>
</dbReference>
<dbReference type="PROSITE" id="PS51546">
    <property type="entry name" value="PI3K_RBD"/>
    <property type="match status" value="1"/>
</dbReference>
<feature type="compositionally biased region" description="Polar residues" evidence="8">
    <location>
        <begin position="40"/>
        <end position="75"/>
    </location>
</feature>
<dbReference type="SMART" id="SM00145">
    <property type="entry name" value="PI3Ka"/>
    <property type="match status" value="1"/>
</dbReference>
<feature type="non-terminal residue" evidence="14">
    <location>
        <position position="1556"/>
    </location>
</feature>
<dbReference type="SUPFAM" id="SSF48371">
    <property type="entry name" value="ARM repeat"/>
    <property type="match status" value="1"/>
</dbReference>
<dbReference type="CDD" id="cd05166">
    <property type="entry name" value="PI3Kc_II"/>
    <property type="match status" value="1"/>
</dbReference>
<dbReference type="Gene3D" id="2.60.40.150">
    <property type="entry name" value="C2 domain"/>
    <property type="match status" value="1"/>
</dbReference>
<keyword evidence="15" id="KW-1185">Reference proteome</keyword>
<dbReference type="InterPro" id="IPR018936">
    <property type="entry name" value="PI3/4_kinase_CS"/>
</dbReference>
<dbReference type="Pfam" id="PF00792">
    <property type="entry name" value="PI3K_C2"/>
    <property type="match status" value="1"/>
</dbReference>
<dbReference type="PROSITE" id="PS51547">
    <property type="entry name" value="C2_PI3K"/>
    <property type="match status" value="1"/>
</dbReference>
<evidence type="ECO:0000259" key="12">
    <source>
        <dbReference type="PROSITE" id="PS51546"/>
    </source>
</evidence>
<dbReference type="Gene3D" id="3.30.1520.10">
    <property type="entry name" value="Phox-like domain"/>
    <property type="match status" value="1"/>
</dbReference>
<dbReference type="CDD" id="cd04012">
    <property type="entry name" value="C2A_PI3K_class_II"/>
    <property type="match status" value="1"/>
</dbReference>
<feature type="domain" description="PI3K/PI4K catalytic" evidence="10">
    <location>
        <begin position="1177"/>
        <end position="1454"/>
    </location>
</feature>
<dbReference type="Pfam" id="PF00454">
    <property type="entry name" value="PI3_PI4_kinase"/>
    <property type="match status" value="1"/>
</dbReference>
<gene>
    <name evidence="14" type="ORF">DPMN_012798</name>
</gene>
<dbReference type="InterPro" id="IPR029071">
    <property type="entry name" value="Ubiquitin-like_domsf"/>
</dbReference>
<dbReference type="InterPro" id="IPR016024">
    <property type="entry name" value="ARM-type_fold"/>
</dbReference>
<evidence type="ECO:0000256" key="8">
    <source>
        <dbReference type="SAM" id="MobiDB-lite"/>
    </source>
</evidence>
<keyword evidence="5" id="KW-0067">ATP-binding</keyword>
<dbReference type="InterPro" id="IPR001683">
    <property type="entry name" value="PX_dom"/>
</dbReference>
<feature type="region of interest" description="Disordered" evidence="8">
    <location>
        <begin position="1"/>
        <end position="84"/>
    </location>
</feature>
<evidence type="ECO:0000259" key="9">
    <source>
        <dbReference type="PROSITE" id="PS50195"/>
    </source>
</evidence>
<dbReference type="PANTHER" id="PTHR10048">
    <property type="entry name" value="PHOSPHATIDYLINOSITOL KINASE"/>
    <property type="match status" value="1"/>
</dbReference>
<dbReference type="Gene3D" id="3.30.1010.10">
    <property type="entry name" value="Phosphatidylinositol 3-kinase Catalytic Subunit, Chain A, domain 4"/>
    <property type="match status" value="1"/>
</dbReference>
<reference evidence="14" key="2">
    <citation type="submission" date="2020-11" db="EMBL/GenBank/DDBJ databases">
        <authorList>
            <person name="McCartney M.A."/>
            <person name="Auch B."/>
            <person name="Kono T."/>
            <person name="Mallez S."/>
            <person name="Becker A."/>
            <person name="Gohl D.M."/>
            <person name="Silverstein K.A.T."/>
            <person name="Koren S."/>
            <person name="Bechman K.B."/>
            <person name="Herman A."/>
            <person name="Abrahante J.E."/>
            <person name="Garbe J."/>
        </authorList>
    </citation>
    <scope>NUCLEOTIDE SEQUENCE</scope>
    <source>
        <strain evidence="14">Duluth1</strain>
        <tissue evidence="14">Whole animal</tissue>
    </source>
</reference>
<evidence type="ECO:0000259" key="11">
    <source>
        <dbReference type="PROSITE" id="PS51545"/>
    </source>
</evidence>
<dbReference type="Proteomes" id="UP000828390">
    <property type="component" value="Unassembled WGS sequence"/>
</dbReference>
<dbReference type="InterPro" id="IPR015433">
    <property type="entry name" value="PI3/4_kinase"/>
</dbReference>
<dbReference type="SUPFAM" id="SSF49562">
    <property type="entry name" value="C2 domain (Calcium/lipid-binding domain, CaLB)"/>
    <property type="match status" value="1"/>
</dbReference>
<dbReference type="InterPro" id="IPR000341">
    <property type="entry name" value="PI3K_Ras-bd_dom"/>
</dbReference>
<feature type="domain" description="C2 PI3K-type" evidence="13">
    <location>
        <begin position="756"/>
        <end position="914"/>
    </location>
</feature>
<dbReference type="InterPro" id="IPR011009">
    <property type="entry name" value="Kinase-like_dom_sf"/>
</dbReference>
<evidence type="ECO:0000256" key="7">
    <source>
        <dbReference type="PROSITE-ProRule" id="PRU00880"/>
    </source>
</evidence>
<comment type="similarity">
    <text evidence="7">Belongs to the PI3/PI4-kinase family.</text>
</comment>
<evidence type="ECO:0000256" key="3">
    <source>
        <dbReference type="ARBA" id="ARBA00022741"/>
    </source>
</evidence>
<name>A0A9D4N6H3_DREPO</name>
<evidence type="ECO:0000256" key="2">
    <source>
        <dbReference type="ARBA" id="ARBA00022679"/>
    </source>
</evidence>
<evidence type="ECO:0000259" key="13">
    <source>
        <dbReference type="PROSITE" id="PS51547"/>
    </source>
</evidence>
<evidence type="ECO:0000313" key="14">
    <source>
        <dbReference type="EMBL" id="KAH3888758.1"/>
    </source>
</evidence>
<keyword evidence="4" id="KW-0418">Kinase</keyword>
<dbReference type="Pfam" id="PF00794">
    <property type="entry name" value="PI3K_rbd"/>
    <property type="match status" value="1"/>
</dbReference>
<dbReference type="GO" id="GO:0048015">
    <property type="term" value="P:phosphatidylinositol-mediated signaling"/>
    <property type="evidence" value="ECO:0007669"/>
    <property type="project" value="TreeGrafter"/>
</dbReference>
<dbReference type="PROSITE" id="PS00915">
    <property type="entry name" value="PI3_4_KINASE_1"/>
    <property type="match status" value="1"/>
</dbReference>
<dbReference type="GO" id="GO:0005942">
    <property type="term" value="C:phosphatidylinositol 3-kinase complex"/>
    <property type="evidence" value="ECO:0007669"/>
    <property type="project" value="TreeGrafter"/>
</dbReference>
<comment type="caution">
    <text evidence="14">The sequence shown here is derived from an EMBL/GenBank/DDBJ whole genome shotgun (WGS) entry which is preliminary data.</text>
</comment>
<dbReference type="SUPFAM" id="SSF54236">
    <property type="entry name" value="Ubiquitin-like"/>
    <property type="match status" value="1"/>
</dbReference>
<dbReference type="FunFam" id="3.30.1010.10:FF:000001">
    <property type="entry name" value="Phosphatidylinositol 4-phosphate 3-kinase C2 domain-containing subunit beta"/>
    <property type="match status" value="1"/>
</dbReference>
<reference evidence="14" key="1">
    <citation type="journal article" date="2019" name="bioRxiv">
        <title>The Genome of the Zebra Mussel, Dreissena polymorpha: A Resource for Invasive Species Research.</title>
        <authorList>
            <person name="McCartney M.A."/>
            <person name="Auch B."/>
            <person name="Kono T."/>
            <person name="Mallez S."/>
            <person name="Zhang Y."/>
            <person name="Obille A."/>
            <person name="Becker A."/>
            <person name="Abrahante J.E."/>
            <person name="Garbe J."/>
            <person name="Badalamenti J.P."/>
            <person name="Herman A."/>
            <person name="Mangelson H."/>
            <person name="Liachko I."/>
            <person name="Sullivan S."/>
            <person name="Sone E.D."/>
            <person name="Koren S."/>
            <person name="Silverstein K.A.T."/>
            <person name="Beckman K.B."/>
            <person name="Gohl D.M."/>
        </authorList>
    </citation>
    <scope>NUCLEOTIDE SEQUENCE</scope>
    <source>
        <strain evidence="14">Duluth1</strain>
        <tissue evidence="14">Whole animal</tissue>
    </source>
</reference>
<feature type="domain" description="PX" evidence="9">
    <location>
        <begin position="1491"/>
        <end position="1556"/>
    </location>
</feature>
<evidence type="ECO:0000259" key="10">
    <source>
        <dbReference type="PROSITE" id="PS50290"/>
    </source>
</evidence>
<dbReference type="SMART" id="SM00146">
    <property type="entry name" value="PI3Kc"/>
    <property type="match status" value="1"/>
</dbReference>
<dbReference type="GO" id="GO:0005886">
    <property type="term" value="C:plasma membrane"/>
    <property type="evidence" value="ECO:0007669"/>
    <property type="project" value="TreeGrafter"/>
</dbReference>
<keyword evidence="3" id="KW-0547">Nucleotide-binding</keyword>
<protein>
    <recommendedName>
        <fullName evidence="1">phosphatidylinositol 3-kinase</fullName>
        <ecNumber evidence="1">2.7.1.137</ecNumber>
    </recommendedName>
</protein>
<proteinExistence type="inferred from homology"/>
<dbReference type="InterPro" id="IPR036940">
    <property type="entry name" value="PI3/4_kinase_cat_sf"/>
</dbReference>
<dbReference type="FunFam" id="1.10.1070.11:FF:000001">
    <property type="entry name" value="Phosphatidylinositol 4,5-bisphosphate 3-kinase catalytic subunit"/>
    <property type="match status" value="1"/>
</dbReference>
<sequence>MSGGGKIPPPIPPRPGQGMQYVGGFVGYSVPPQSYQSSPWTSNGNQASLSVSRPPSINLGNQAGSSLISLSSPEGKTSPRAPATSGYFSDLHDLDFSLVGTQTTSQLSSSTQSTTTTKVNIYPDISAAFSEIKSPSPQPSAIMGQPTNRNTRPVFNPHRSSLPMSYGWDTSLTQLATTGLGGISPSVPTMPLNNHLPFQQPQVQTPLAGCNLGGQFVPQNTNFYRGTSLQTGSGTNLSNMAVGFPMPHADFSSSNNTRKSNTLPAVNKAPISDTQKSESSVHFGDFNLVPNVDFPWTEADAFFDQQEQSGPSSSDTFVKGHKRQSSDLIQLGFEGVMTSEEKEYFSLEYFDPLHRKGRSVSVSTPAMTSSHYFFAKPPEESELISKDRGNWVTFDEGGAEIGRSGDESDVVVETLFVPNEPADTSTVTERSTHERLRKKLYIDDESDCFCQMVAELRDEFKSTDESTNLGFIVAPMCEKKEQGSMTVKITVHSVFAVQPICFTSDVHSVVEHVINQILHGYLSASMPRHMVLSLKTSDFILKVNDRSEYLLNEFPLSKYRYTHDCLKMDRDLCFRIMRRQDVALPFLRTIEDDNQQLYFPQDHVRDTDVTRDGLEIVMETFYKEVERITDLVLKDETDRVQFQQLSQSVKAVCNILSKIETLDILKSLTKVESLINQMKGSLFGRSSTAEHSDGGYATLQRGSMKMSHVPQLEEALESLVNSVKQLVRIYCQAFHTDFHLGTKIDQPWDPQDVTGSNESVIVQICTIHRIQPDWSTRFDEYKMECSLFHGTIQLCPAASSTCATINNSGLVPIIVWDEWLTYDIQLCMLPRETRLCITLVGVKTTQTGSSGEPQQESTPLGGVTIQVFNKRGYMLQGSQLVPLQMNCAADPVTPYCSTLQPDSALLQFNLPDFGKQINFSEPLRMNDSDNMKKTMKDLAPEIQEEIHEVMKIDCVATCTADQLEVLWIYRYHLREYPSLLPWILQAAHGWDWAMLPEIYSLLKHWSVLQPMQALELLLPQYPDVRVRAFAVDCLRKMPTDDLIDFIPQLIQALKYESYHSSPLARLLLEQSCRSVRFAHQFFWLLKGATQDRLYKRRYELMFVALVSVAGEALYQEFKKQEEIIKVLTTTAEKVQQAKGGEKENFLRKNLDVLVEIFKEKHHVLLPHNPGYEVSGIDMNSCSFFNSNAVPLKLVFRNCTENVGNVYAMFKVGDDLRQDMMTMQIIRIMDRLWLKEGLDLKMVTFSCLPTGPKRGFIEIITESETLRKIQVSSGVTGSFKDRPIKDWLQKHNPTELEYKIAVENFTCSCAGYCVATYVLGVCDRHNDNIMLKETGHLFHIDFNKILGDAQMFGNIKRDRVKFVLTSDMAYVINDGDRQSDRFQHFIDMCVQAFNILRKNANLFINLFSLMLRSGIPGITEKGVQFIQQALLPGCTDTQAQSMFTRMIQESLSSKSTQLNFFIHNLAQMKFSSHSEGALLSFVPKVYNQQVDGRIRSVEVFGIQKRYQPEKHYIYSLQVERENQKFPTFIFRIYSEFVEFRNKMAAMFPLINWPPLQG</sequence>
<dbReference type="PROSITE" id="PS50195">
    <property type="entry name" value="PX"/>
    <property type="match status" value="1"/>
</dbReference>
<keyword evidence="6" id="KW-0443">Lipid metabolism</keyword>
<evidence type="ECO:0000313" key="15">
    <source>
        <dbReference type="Proteomes" id="UP000828390"/>
    </source>
</evidence>
<dbReference type="SUPFAM" id="SSF56112">
    <property type="entry name" value="Protein kinase-like (PK-like)"/>
    <property type="match status" value="1"/>
</dbReference>
<dbReference type="InterPro" id="IPR000403">
    <property type="entry name" value="PI3/4_kinase_cat_dom"/>
</dbReference>
<dbReference type="Pfam" id="PF00613">
    <property type="entry name" value="PI3Ka"/>
    <property type="match status" value="1"/>
</dbReference>
<dbReference type="EMBL" id="JAIWYP010000001">
    <property type="protein sequence ID" value="KAH3888758.1"/>
    <property type="molecule type" value="Genomic_DNA"/>
</dbReference>
<dbReference type="Gene3D" id="3.10.20.90">
    <property type="entry name" value="Phosphatidylinositol 3-kinase Catalytic Subunit, Chain A, domain 1"/>
    <property type="match status" value="1"/>
</dbReference>
<dbReference type="InterPro" id="IPR035892">
    <property type="entry name" value="C2_domain_sf"/>
</dbReference>
<dbReference type="PROSITE" id="PS50290">
    <property type="entry name" value="PI3_4_KINASE_3"/>
    <property type="match status" value="1"/>
</dbReference>
<dbReference type="InterPro" id="IPR042236">
    <property type="entry name" value="PI3K_accessory_sf"/>
</dbReference>
<dbReference type="GO" id="GO:0043491">
    <property type="term" value="P:phosphatidylinositol 3-kinase/protein kinase B signal transduction"/>
    <property type="evidence" value="ECO:0007669"/>
    <property type="project" value="TreeGrafter"/>
</dbReference>
<evidence type="ECO:0000256" key="6">
    <source>
        <dbReference type="ARBA" id="ARBA00023098"/>
    </source>
</evidence>
<dbReference type="PANTHER" id="PTHR10048:SF14">
    <property type="entry name" value="LD28067P"/>
    <property type="match status" value="1"/>
</dbReference>
<dbReference type="GO" id="GO:0005737">
    <property type="term" value="C:cytoplasm"/>
    <property type="evidence" value="ECO:0007669"/>
    <property type="project" value="TreeGrafter"/>
</dbReference>
<dbReference type="SUPFAM" id="SSF64268">
    <property type="entry name" value="PX domain"/>
    <property type="match status" value="1"/>
</dbReference>
<keyword evidence="2" id="KW-0808">Transferase</keyword>
<feature type="domain" description="PIK helical" evidence="11">
    <location>
        <begin position="932"/>
        <end position="1108"/>
    </location>
</feature>
<dbReference type="InterPro" id="IPR036871">
    <property type="entry name" value="PX_dom_sf"/>
</dbReference>
<dbReference type="GO" id="GO:0035091">
    <property type="term" value="F:phosphatidylinositol binding"/>
    <property type="evidence" value="ECO:0007669"/>
    <property type="project" value="InterPro"/>
</dbReference>
<dbReference type="GO" id="GO:0005524">
    <property type="term" value="F:ATP binding"/>
    <property type="evidence" value="ECO:0007669"/>
    <property type="project" value="UniProtKB-KW"/>
</dbReference>
<dbReference type="Gene3D" id="1.10.1070.11">
    <property type="entry name" value="Phosphatidylinositol 3-/4-kinase, catalytic domain"/>
    <property type="match status" value="1"/>
</dbReference>
<dbReference type="InterPro" id="IPR001263">
    <property type="entry name" value="PI3K_accessory_dom"/>
</dbReference>
<dbReference type="GO" id="GO:0016477">
    <property type="term" value="P:cell migration"/>
    <property type="evidence" value="ECO:0007669"/>
    <property type="project" value="TreeGrafter"/>
</dbReference>
<organism evidence="14 15">
    <name type="scientific">Dreissena polymorpha</name>
    <name type="common">Zebra mussel</name>
    <name type="synonym">Mytilus polymorpha</name>
    <dbReference type="NCBI Taxonomy" id="45954"/>
    <lineage>
        <taxon>Eukaryota</taxon>
        <taxon>Metazoa</taxon>
        <taxon>Spiralia</taxon>
        <taxon>Lophotrochozoa</taxon>
        <taxon>Mollusca</taxon>
        <taxon>Bivalvia</taxon>
        <taxon>Autobranchia</taxon>
        <taxon>Heteroconchia</taxon>
        <taxon>Euheterodonta</taxon>
        <taxon>Imparidentia</taxon>
        <taxon>Neoheterodontei</taxon>
        <taxon>Myida</taxon>
        <taxon>Dreissenoidea</taxon>
        <taxon>Dreissenidae</taxon>
        <taxon>Dreissena</taxon>
    </lineage>
</organism>
<evidence type="ECO:0000256" key="1">
    <source>
        <dbReference type="ARBA" id="ARBA00012073"/>
    </source>
</evidence>
<dbReference type="EC" id="2.7.1.137" evidence="1"/>
<dbReference type="PROSITE" id="PS00916">
    <property type="entry name" value="PI3_4_KINASE_2"/>
    <property type="match status" value="1"/>
</dbReference>
<dbReference type="Gene3D" id="1.25.40.70">
    <property type="entry name" value="Phosphatidylinositol 3-kinase, accessory domain (PIK)"/>
    <property type="match status" value="1"/>
</dbReference>